<dbReference type="InterPro" id="IPR016454">
    <property type="entry name" value="Cysteine_dSase"/>
</dbReference>
<dbReference type="InterPro" id="IPR015421">
    <property type="entry name" value="PyrdxlP-dep_Trfase_major"/>
</dbReference>
<dbReference type="PANTHER" id="PTHR11601:SF50">
    <property type="entry name" value="CYSTEINE DESULFURASE ISCS 2-RELATED"/>
    <property type="match status" value="1"/>
</dbReference>
<dbReference type="InterPro" id="IPR015424">
    <property type="entry name" value="PyrdxlP-dep_Trfase"/>
</dbReference>
<dbReference type="PANTHER" id="PTHR11601">
    <property type="entry name" value="CYSTEINE DESULFURYLASE FAMILY MEMBER"/>
    <property type="match status" value="1"/>
</dbReference>
<dbReference type="STRING" id="333138.LQ50_25580"/>
<dbReference type="GO" id="GO:0003824">
    <property type="term" value="F:catalytic activity"/>
    <property type="evidence" value="ECO:0007669"/>
    <property type="project" value="UniProtKB-ARBA"/>
</dbReference>
<dbReference type="PIRSF" id="PIRSF005572">
    <property type="entry name" value="NifS"/>
    <property type="match status" value="1"/>
</dbReference>
<accession>A0A0B0ICH2</accession>
<dbReference type="InterPro" id="IPR000192">
    <property type="entry name" value="Aminotrans_V_dom"/>
</dbReference>
<evidence type="ECO:0000259" key="3">
    <source>
        <dbReference type="Pfam" id="PF00266"/>
    </source>
</evidence>
<evidence type="ECO:0000313" key="5">
    <source>
        <dbReference type="Proteomes" id="UP000030832"/>
    </source>
</evidence>
<comment type="caution">
    <text evidence="4">The sequence shown here is derived from an EMBL/GenBank/DDBJ whole genome shotgun (WGS) entry which is preliminary data.</text>
</comment>
<dbReference type="SUPFAM" id="SSF53383">
    <property type="entry name" value="PLP-dependent transferases"/>
    <property type="match status" value="1"/>
</dbReference>
<dbReference type="RefSeq" id="WP_034634237.1">
    <property type="nucleotide sequence ID" value="NZ_JRJU01000077.1"/>
</dbReference>
<keyword evidence="2" id="KW-0663">Pyridoxal phosphate</keyword>
<dbReference type="EMBL" id="JRJU01000077">
    <property type="protein sequence ID" value="KHF37754.1"/>
    <property type="molecule type" value="Genomic_DNA"/>
</dbReference>
<dbReference type="eggNOG" id="COG1104">
    <property type="taxonomic scope" value="Bacteria"/>
</dbReference>
<protein>
    <submittedName>
        <fullName evidence="4">Cysteine desulfurase</fullName>
    </submittedName>
</protein>
<reference evidence="4 5" key="1">
    <citation type="submission" date="2014-09" db="EMBL/GenBank/DDBJ databases">
        <title>Genome sequencing and annotation of Bacillus Okhensis strain Kh10-101T.</title>
        <authorList>
            <person name="Prakash J.S."/>
        </authorList>
    </citation>
    <scope>NUCLEOTIDE SEQUENCE [LARGE SCALE GENOMIC DNA]</scope>
    <source>
        <strain evidence="5">Kh10-101T</strain>
    </source>
</reference>
<organism evidence="4 5">
    <name type="scientific">Halalkalibacter okhensis</name>
    <dbReference type="NCBI Taxonomy" id="333138"/>
    <lineage>
        <taxon>Bacteria</taxon>
        <taxon>Bacillati</taxon>
        <taxon>Bacillota</taxon>
        <taxon>Bacilli</taxon>
        <taxon>Bacillales</taxon>
        <taxon>Bacillaceae</taxon>
        <taxon>Halalkalibacter</taxon>
    </lineage>
</organism>
<evidence type="ECO:0000256" key="1">
    <source>
        <dbReference type="ARBA" id="ARBA00001933"/>
    </source>
</evidence>
<evidence type="ECO:0000256" key="2">
    <source>
        <dbReference type="ARBA" id="ARBA00022898"/>
    </source>
</evidence>
<dbReference type="Gene3D" id="3.40.640.10">
    <property type="entry name" value="Type I PLP-dependent aspartate aminotransferase-like (Major domain)"/>
    <property type="match status" value="1"/>
</dbReference>
<dbReference type="Proteomes" id="UP000030832">
    <property type="component" value="Unassembled WGS sequence"/>
</dbReference>
<dbReference type="InterPro" id="IPR015422">
    <property type="entry name" value="PyrdxlP-dep_Trfase_small"/>
</dbReference>
<dbReference type="Gene3D" id="3.90.1150.10">
    <property type="entry name" value="Aspartate Aminotransferase, domain 1"/>
    <property type="match status" value="1"/>
</dbReference>
<sequence>MIYLDNSATTKPFQEVVETYAKVASTYFGNPSSLHSLGMQSEGLIGESRNRIAQILGIKSNEIIFTSGGTEGNNIAIKGTARAKQSRGKHLITTQVEHASADEAFLQLEREGFDVTYLPVDQEGRVSVEQVKNAIRPDTILISMIHVNNETGTILPIEEIGELLKSYPQTLFHVDHVQGVTKVPLDLKKSRIDLCTFSAHKFHGLKGNGFLFVREGLRIDALFHGGTQESRLRAGTENVAGIVAMAKALRMSFEQDPKRKELEQLRHYLITHLKKLDGVVLNSPEQMAAPHIVNFSIPGVKPEVIVQSLTAKEIYVSTKSACSSKASEPSRVLLAMGISEERANSGIRVSFSFETTVAELDQLITGLKGIIPELLEVVNT</sequence>
<dbReference type="AlphaFoldDB" id="A0A0B0ICH2"/>
<dbReference type="NCBIfam" id="NF002806">
    <property type="entry name" value="PRK02948.1"/>
    <property type="match status" value="1"/>
</dbReference>
<feature type="domain" description="Aminotransferase class V" evidence="3">
    <location>
        <begin position="2"/>
        <end position="363"/>
    </location>
</feature>
<proteinExistence type="predicted"/>
<keyword evidence="5" id="KW-1185">Reference proteome</keyword>
<comment type="cofactor">
    <cofactor evidence="1">
        <name>pyridoxal 5'-phosphate</name>
        <dbReference type="ChEBI" id="CHEBI:597326"/>
    </cofactor>
</comment>
<dbReference type="Pfam" id="PF00266">
    <property type="entry name" value="Aminotran_5"/>
    <property type="match status" value="1"/>
</dbReference>
<name>A0A0B0ICH2_9BACI</name>
<dbReference type="OrthoDB" id="9808002at2"/>
<evidence type="ECO:0000313" key="4">
    <source>
        <dbReference type="EMBL" id="KHF37754.1"/>
    </source>
</evidence>
<gene>
    <name evidence="4" type="ORF">LQ50_25580</name>
</gene>